<evidence type="ECO:0000259" key="2">
    <source>
        <dbReference type="Pfam" id="PF03404"/>
    </source>
</evidence>
<dbReference type="InterPro" id="IPR005066">
    <property type="entry name" value="MoCF_OxRdtse_dimer"/>
</dbReference>
<dbReference type="AlphaFoldDB" id="A0A316VMQ3"/>
<sequence>MSESLIFHQHSPLNAETTLQVLCQHLITPIEHAFHRNHGELLSQEAVPKRISFSCAAKLLPFAVANRTFELDDFAEEEKTLVAVLECAGNRRSEMSLDEAKSEGLQWGPGTICNVEWQGTPLRSILLELLPAEAIASTEWARDLHLHIISAQSDEGGAFAASLPLNEILSHDCPALLAHAANGAPLPRPHGPRAVLPGKIGARWVKWVSELRISNLPSDAEPMEDDYKIILPPHGDVQAADEQREKLLSAAEPIMRLGVGSAIASPNDRDRVTSGIVARGYAVPTGGRPINRVEMLAVPDDPASTIEEIRDAAAARPASEWQRCDSETSPAAPRELGGATWGWTLWSAALVLPAQSGDHTFALVVRASTNTEEQEKTSAFNLRGFGNRSWPVVRGLELLDKAA</sequence>
<feature type="domain" description="Oxidoreductase molybdopterin-binding" evidence="1">
    <location>
        <begin position="67"/>
        <end position="219"/>
    </location>
</feature>
<dbReference type="GO" id="GO:0005739">
    <property type="term" value="C:mitochondrion"/>
    <property type="evidence" value="ECO:0007669"/>
    <property type="project" value="TreeGrafter"/>
</dbReference>
<dbReference type="EMBL" id="KZ819525">
    <property type="protein sequence ID" value="PWN38862.1"/>
    <property type="molecule type" value="Genomic_DNA"/>
</dbReference>
<organism evidence="3 4">
    <name type="scientific">Ceraceosorus guamensis</name>
    <dbReference type="NCBI Taxonomy" id="1522189"/>
    <lineage>
        <taxon>Eukaryota</taxon>
        <taxon>Fungi</taxon>
        <taxon>Dikarya</taxon>
        <taxon>Basidiomycota</taxon>
        <taxon>Ustilaginomycotina</taxon>
        <taxon>Exobasidiomycetes</taxon>
        <taxon>Ceraceosorales</taxon>
        <taxon>Ceraceosoraceae</taxon>
        <taxon>Ceraceosorus</taxon>
    </lineage>
</organism>
<dbReference type="InParanoid" id="A0A316VMQ3"/>
<dbReference type="SUPFAM" id="SSF56524">
    <property type="entry name" value="Oxidoreductase molybdopterin-binding domain"/>
    <property type="match status" value="1"/>
</dbReference>
<dbReference type="InterPro" id="IPR008335">
    <property type="entry name" value="Mopterin_OxRdtase_euk"/>
</dbReference>
<accession>A0A316VMQ3</accession>
<reference evidence="3 4" key="1">
    <citation type="journal article" date="2018" name="Mol. Biol. Evol.">
        <title>Broad Genomic Sampling Reveals a Smut Pathogenic Ancestry of the Fungal Clade Ustilaginomycotina.</title>
        <authorList>
            <person name="Kijpornyongpan T."/>
            <person name="Mondo S.J."/>
            <person name="Barry K."/>
            <person name="Sandor L."/>
            <person name="Lee J."/>
            <person name="Lipzen A."/>
            <person name="Pangilinan J."/>
            <person name="LaButti K."/>
            <person name="Hainaut M."/>
            <person name="Henrissat B."/>
            <person name="Grigoriev I.V."/>
            <person name="Spatafora J.W."/>
            <person name="Aime M.C."/>
        </authorList>
    </citation>
    <scope>NUCLEOTIDE SEQUENCE [LARGE SCALE GENOMIC DNA]</scope>
    <source>
        <strain evidence="3 4">MCA 4658</strain>
    </source>
</reference>
<dbReference type="GeneID" id="37038457"/>
<dbReference type="RefSeq" id="XP_025366022.1">
    <property type="nucleotide sequence ID" value="XM_025516587.1"/>
</dbReference>
<dbReference type="GO" id="GO:0008482">
    <property type="term" value="F:sulfite oxidase activity"/>
    <property type="evidence" value="ECO:0007669"/>
    <property type="project" value="TreeGrafter"/>
</dbReference>
<dbReference type="Pfam" id="PF03404">
    <property type="entry name" value="Mo-co_dimer"/>
    <property type="match status" value="1"/>
</dbReference>
<dbReference type="Pfam" id="PF00174">
    <property type="entry name" value="Oxidored_molyb"/>
    <property type="match status" value="1"/>
</dbReference>
<dbReference type="PANTHER" id="PTHR19372">
    <property type="entry name" value="SULFITE REDUCTASE"/>
    <property type="match status" value="1"/>
</dbReference>
<evidence type="ECO:0000313" key="3">
    <source>
        <dbReference type="EMBL" id="PWN38862.1"/>
    </source>
</evidence>
<dbReference type="Gene3D" id="3.90.420.10">
    <property type="entry name" value="Oxidoreductase, molybdopterin-binding domain"/>
    <property type="match status" value="1"/>
</dbReference>
<dbReference type="OrthoDB" id="10051395at2759"/>
<evidence type="ECO:0000259" key="1">
    <source>
        <dbReference type="Pfam" id="PF00174"/>
    </source>
</evidence>
<evidence type="ECO:0000313" key="4">
    <source>
        <dbReference type="Proteomes" id="UP000245783"/>
    </source>
</evidence>
<dbReference type="Proteomes" id="UP000245783">
    <property type="component" value="Unassembled WGS sequence"/>
</dbReference>
<gene>
    <name evidence="3" type="ORF">IE81DRAFT_350693</name>
</gene>
<proteinExistence type="predicted"/>
<feature type="domain" description="Moybdenum cofactor oxidoreductase dimerisation" evidence="2">
    <location>
        <begin position="253"/>
        <end position="390"/>
    </location>
</feature>
<dbReference type="GO" id="GO:0030151">
    <property type="term" value="F:molybdenum ion binding"/>
    <property type="evidence" value="ECO:0007669"/>
    <property type="project" value="InterPro"/>
</dbReference>
<dbReference type="GO" id="GO:0043546">
    <property type="term" value="F:molybdopterin cofactor binding"/>
    <property type="evidence" value="ECO:0007669"/>
    <property type="project" value="TreeGrafter"/>
</dbReference>
<keyword evidence="4" id="KW-1185">Reference proteome</keyword>
<dbReference type="PRINTS" id="PR00407">
    <property type="entry name" value="EUMOPTERIN"/>
</dbReference>
<dbReference type="STRING" id="1522189.A0A316VMQ3"/>
<dbReference type="InterPro" id="IPR036374">
    <property type="entry name" value="OxRdtase_Mopterin-bd_sf"/>
</dbReference>
<dbReference type="InterPro" id="IPR000572">
    <property type="entry name" value="OxRdtase_Mopterin-bd_dom"/>
</dbReference>
<dbReference type="PANTHER" id="PTHR19372:SF7">
    <property type="entry name" value="SULFITE OXIDASE, MITOCHONDRIAL"/>
    <property type="match status" value="1"/>
</dbReference>
<name>A0A316VMQ3_9BASI</name>
<protein>
    <submittedName>
        <fullName evidence="3">Molybdopterin binding oxidoreductase</fullName>
    </submittedName>
</protein>
<dbReference type="GO" id="GO:0020037">
    <property type="term" value="F:heme binding"/>
    <property type="evidence" value="ECO:0007669"/>
    <property type="project" value="TreeGrafter"/>
</dbReference>
<dbReference type="Gene3D" id="2.60.40.650">
    <property type="match status" value="1"/>
</dbReference>
<dbReference type="GO" id="GO:0006790">
    <property type="term" value="P:sulfur compound metabolic process"/>
    <property type="evidence" value="ECO:0007669"/>
    <property type="project" value="TreeGrafter"/>
</dbReference>